<dbReference type="Proteomes" id="UP000435649">
    <property type="component" value="Unassembled WGS sequence"/>
</dbReference>
<feature type="domain" description="Helix-turn-helix" evidence="1">
    <location>
        <begin position="42"/>
        <end position="86"/>
    </location>
</feature>
<dbReference type="RefSeq" id="WP_154417185.1">
    <property type="nucleotide sequence ID" value="NZ_VUNS01000004.1"/>
</dbReference>
<comment type="caution">
    <text evidence="2">The sequence shown here is derived from an EMBL/GenBank/DDBJ whole genome shotgun (WGS) entry which is preliminary data.</text>
</comment>
<proteinExistence type="predicted"/>
<organism evidence="2 3">
    <name type="scientific">Victivallis lenta</name>
    <dbReference type="NCBI Taxonomy" id="2606640"/>
    <lineage>
        <taxon>Bacteria</taxon>
        <taxon>Pseudomonadati</taxon>
        <taxon>Lentisphaerota</taxon>
        <taxon>Lentisphaeria</taxon>
        <taxon>Victivallales</taxon>
        <taxon>Victivallaceae</taxon>
        <taxon>Victivallis</taxon>
    </lineage>
</organism>
<gene>
    <name evidence="2" type="ORF">FYJ85_05100</name>
</gene>
<sequence>MLRTELITAINGILNSDPGITAEEKERILKACRPPKAGPPITAREAMKMLEISRPTLRSYVHQGLLHQINITARKVRFDRGEVEHLANYGMNTKEFEK</sequence>
<dbReference type="InterPro" id="IPR009061">
    <property type="entry name" value="DNA-bd_dom_put_sf"/>
</dbReference>
<name>A0A844FZT7_9BACT</name>
<evidence type="ECO:0000313" key="2">
    <source>
        <dbReference type="EMBL" id="MST96423.1"/>
    </source>
</evidence>
<dbReference type="SUPFAM" id="SSF46955">
    <property type="entry name" value="Putative DNA-binding domain"/>
    <property type="match status" value="1"/>
</dbReference>
<dbReference type="Pfam" id="PF12728">
    <property type="entry name" value="HTH_17"/>
    <property type="match status" value="1"/>
</dbReference>
<keyword evidence="3" id="KW-1185">Reference proteome</keyword>
<evidence type="ECO:0000313" key="3">
    <source>
        <dbReference type="Proteomes" id="UP000435649"/>
    </source>
</evidence>
<dbReference type="AlphaFoldDB" id="A0A844FZT7"/>
<protein>
    <submittedName>
        <fullName evidence="2">Helix-turn-helix domain-containing protein</fullName>
    </submittedName>
</protein>
<dbReference type="InterPro" id="IPR041657">
    <property type="entry name" value="HTH_17"/>
</dbReference>
<evidence type="ECO:0000259" key="1">
    <source>
        <dbReference type="Pfam" id="PF12728"/>
    </source>
</evidence>
<reference evidence="2 3" key="1">
    <citation type="submission" date="2019-08" db="EMBL/GenBank/DDBJ databases">
        <title>In-depth cultivation of the pig gut microbiome towards novel bacterial diversity and tailored functional studies.</title>
        <authorList>
            <person name="Wylensek D."/>
            <person name="Hitch T.C.A."/>
            <person name="Clavel T."/>
        </authorList>
    </citation>
    <scope>NUCLEOTIDE SEQUENCE [LARGE SCALE GENOMIC DNA]</scope>
    <source>
        <strain evidence="2 3">BBE-744-WT-12</strain>
    </source>
</reference>
<dbReference type="EMBL" id="VUNS01000004">
    <property type="protein sequence ID" value="MST96423.1"/>
    <property type="molecule type" value="Genomic_DNA"/>
</dbReference>
<accession>A0A844FZT7</accession>